<evidence type="ECO:0000313" key="3">
    <source>
        <dbReference type="Proteomes" id="UP000012149"/>
    </source>
</evidence>
<protein>
    <submittedName>
        <fullName evidence="2">Uncharacterized protein</fullName>
    </submittedName>
</protein>
<sequence length="56" mass="6850">MELDFLRSDLILFNYYSFGSLLVTITTFFSPFFSQFKKKDRRYVSSWNRLFGVWSF</sequence>
<keyword evidence="1" id="KW-0812">Transmembrane</keyword>
<keyword evidence="1" id="KW-1133">Transmembrane helix</keyword>
<name>M6VRD1_9LEPT</name>
<organism evidence="2 3">
    <name type="scientific">Leptospira santarosai str. CBC1416</name>
    <dbReference type="NCBI Taxonomy" id="1193059"/>
    <lineage>
        <taxon>Bacteria</taxon>
        <taxon>Pseudomonadati</taxon>
        <taxon>Spirochaetota</taxon>
        <taxon>Spirochaetia</taxon>
        <taxon>Leptospirales</taxon>
        <taxon>Leptospiraceae</taxon>
        <taxon>Leptospira</taxon>
    </lineage>
</organism>
<evidence type="ECO:0000313" key="2">
    <source>
        <dbReference type="EMBL" id="EMO60067.1"/>
    </source>
</evidence>
<dbReference type="EMBL" id="AKWE02000006">
    <property type="protein sequence ID" value="EMO60067.1"/>
    <property type="molecule type" value="Genomic_DNA"/>
</dbReference>
<reference evidence="2 3" key="1">
    <citation type="submission" date="2013-01" db="EMBL/GenBank/DDBJ databases">
        <authorList>
            <person name="Harkins D.M."/>
            <person name="Durkin A.S."/>
            <person name="Brinkac L.M."/>
            <person name="Haft D.H."/>
            <person name="Selengut J.D."/>
            <person name="Sanka R."/>
            <person name="DePew J."/>
            <person name="Purushe J."/>
            <person name="Matthias M.A."/>
            <person name="Vinetz J.M."/>
            <person name="Sutton G.G."/>
            <person name="Nierman W.C."/>
            <person name="Fouts D.E."/>
        </authorList>
    </citation>
    <scope>NUCLEOTIDE SEQUENCE [LARGE SCALE GENOMIC DNA]</scope>
    <source>
        <strain evidence="2 3">CBC1416</strain>
    </source>
</reference>
<comment type="caution">
    <text evidence="2">The sequence shown here is derived from an EMBL/GenBank/DDBJ whole genome shotgun (WGS) entry which is preliminary data.</text>
</comment>
<accession>M6VRD1</accession>
<proteinExistence type="predicted"/>
<dbReference type="Proteomes" id="UP000012149">
    <property type="component" value="Unassembled WGS sequence"/>
</dbReference>
<dbReference type="AlphaFoldDB" id="M6VRD1"/>
<feature type="transmembrane region" description="Helical" evidence="1">
    <location>
        <begin position="12"/>
        <end position="33"/>
    </location>
</feature>
<evidence type="ECO:0000256" key="1">
    <source>
        <dbReference type="SAM" id="Phobius"/>
    </source>
</evidence>
<keyword evidence="1" id="KW-0472">Membrane</keyword>
<gene>
    <name evidence="2" type="ORF">LEP1GSC161_1637</name>
</gene>